<keyword evidence="2" id="KW-0808">Transferase</keyword>
<dbReference type="InterPro" id="IPR055259">
    <property type="entry name" value="YkvP/CgeB_Glyco_trans-like"/>
</dbReference>
<evidence type="ECO:0000313" key="2">
    <source>
        <dbReference type="EMBL" id="SHO42565.1"/>
    </source>
</evidence>
<sequence>MRKKIAFAVSKKKFRYGPIATAVKNTGLVDLIPMNKQHLFDNYELVIFFYNKLPMIYKKHSTPVVWWMNDLREAEELKNSADVNFDAIFLCQTEALQQYSDLFGVPSYYMPQCGIESSCLKGRKIDWDVVFLGSTENNEYHHDRAAILEALSRKFKVHLISGEKNTRDQVWLYNQTPFSLSISLPVAGYTSNRLYNILSSGGFALVRHYPEIEQMFENHKHLVWFHEPDEAAELMQYYSNNTDKCKEIRESGRRLYFQKHSARERILNMSDIISGMESTFRGFL</sequence>
<accession>A0A1M7XVH2</accession>
<gene>
    <name evidence="2" type="ORF">SAMN02745220_00024</name>
</gene>
<dbReference type="Proteomes" id="UP000184603">
    <property type="component" value="Unassembled WGS sequence"/>
</dbReference>
<dbReference type="OrthoDB" id="7019976at2"/>
<dbReference type="STRING" id="1121416.SAMN02745220_00024"/>
<name>A0A1M7XVH2_9BACT</name>
<dbReference type="RefSeq" id="WP_073611417.1">
    <property type="nucleotide sequence ID" value="NZ_FRFE01000001.1"/>
</dbReference>
<evidence type="ECO:0000259" key="1">
    <source>
        <dbReference type="Pfam" id="PF13524"/>
    </source>
</evidence>
<evidence type="ECO:0000313" key="3">
    <source>
        <dbReference type="Proteomes" id="UP000184603"/>
    </source>
</evidence>
<dbReference type="GO" id="GO:0016740">
    <property type="term" value="F:transferase activity"/>
    <property type="evidence" value="ECO:0007669"/>
    <property type="project" value="UniProtKB-KW"/>
</dbReference>
<protein>
    <submittedName>
        <fullName evidence="2">Glycosyl transferases group 1</fullName>
    </submittedName>
</protein>
<reference evidence="2 3" key="1">
    <citation type="submission" date="2016-12" db="EMBL/GenBank/DDBJ databases">
        <authorList>
            <person name="Song W.-J."/>
            <person name="Kurnit D.M."/>
        </authorList>
    </citation>
    <scope>NUCLEOTIDE SEQUENCE [LARGE SCALE GENOMIC DNA]</scope>
    <source>
        <strain evidence="2 3">DSM 18488</strain>
    </source>
</reference>
<dbReference type="AlphaFoldDB" id="A0A1M7XVH2"/>
<proteinExistence type="predicted"/>
<dbReference type="Pfam" id="PF13524">
    <property type="entry name" value="Glyco_trans_1_2"/>
    <property type="match status" value="1"/>
</dbReference>
<keyword evidence="3" id="KW-1185">Reference proteome</keyword>
<feature type="domain" description="Spore protein YkvP/CgeB glycosyl transferase-like" evidence="1">
    <location>
        <begin position="145"/>
        <end position="269"/>
    </location>
</feature>
<organism evidence="2 3">
    <name type="scientific">Desulfopila aestuarii DSM 18488</name>
    <dbReference type="NCBI Taxonomy" id="1121416"/>
    <lineage>
        <taxon>Bacteria</taxon>
        <taxon>Pseudomonadati</taxon>
        <taxon>Thermodesulfobacteriota</taxon>
        <taxon>Desulfobulbia</taxon>
        <taxon>Desulfobulbales</taxon>
        <taxon>Desulfocapsaceae</taxon>
        <taxon>Desulfopila</taxon>
    </lineage>
</organism>
<dbReference type="EMBL" id="FRFE01000001">
    <property type="protein sequence ID" value="SHO42565.1"/>
    <property type="molecule type" value="Genomic_DNA"/>
</dbReference>